<dbReference type="PROSITE" id="PS51257">
    <property type="entry name" value="PROKAR_LIPOPROTEIN"/>
    <property type="match status" value="1"/>
</dbReference>
<evidence type="ECO:0000313" key="3">
    <source>
        <dbReference type="Proteomes" id="UP000000663"/>
    </source>
</evidence>
<keyword evidence="1" id="KW-0812">Transmembrane</keyword>
<reference evidence="2 3" key="1">
    <citation type="journal article" date="2006" name="Science">
        <title>Genome of rice cluster I archaea -- the key methane producers in the rice rhizosphere.</title>
        <authorList>
            <person name="Erkel C."/>
            <person name="Kube M."/>
            <person name="Reinhardt R."/>
            <person name="Liesack W."/>
        </authorList>
    </citation>
    <scope>NUCLEOTIDE SEQUENCE [LARGE SCALE GENOMIC DNA]</scope>
    <source>
        <strain evidence="3">DSM 22066 / NBRC 105507 / MRE50</strain>
    </source>
</reference>
<evidence type="ECO:0008006" key="4">
    <source>
        <dbReference type="Google" id="ProtNLM"/>
    </source>
</evidence>
<feature type="transmembrane region" description="Helical" evidence="1">
    <location>
        <begin position="156"/>
        <end position="176"/>
    </location>
</feature>
<protein>
    <recommendedName>
        <fullName evidence="4">DUF998 domain-containing protein</fullName>
    </recommendedName>
</protein>
<dbReference type="STRING" id="351160.RCIX506"/>
<name>Q0W6R1_METAR</name>
<gene>
    <name evidence="2" type="ORF">RCIX506</name>
</gene>
<keyword evidence="1" id="KW-0472">Membrane</keyword>
<sequence>MTGIKTGPFPPATGNRKLNHAGILSFSACGTTIGRINLKSVSGVAGYLSIIIFCLFSLLSVYFMWDRFSPFDMWIGDFGDDTENPAGYVFYNTGSMITGILLALFYLGLSEWRTDSRIRNFSLGAGILTGGISGILMFLAGYVSTHEQPLHLQLSVLYFALSFFAIMFICLALAGLPLYGEATLCIGVTTLALTLVLAFSYLLDIEPIIAEWFTGFALLTWIGLTARDSFTLSREKDTVKPAVSMQA</sequence>
<dbReference type="Proteomes" id="UP000000663">
    <property type="component" value="Chromosome"/>
</dbReference>
<keyword evidence="3" id="KW-1185">Reference proteome</keyword>
<dbReference type="eggNOG" id="arCOG02008">
    <property type="taxonomic scope" value="Archaea"/>
</dbReference>
<dbReference type="EMBL" id="AM114193">
    <property type="protein sequence ID" value="CAJ35932.1"/>
    <property type="molecule type" value="Genomic_DNA"/>
</dbReference>
<feature type="transmembrane region" description="Helical" evidence="1">
    <location>
        <begin position="209"/>
        <end position="226"/>
    </location>
</feature>
<accession>Q0W6R1</accession>
<dbReference type="AlphaFoldDB" id="Q0W6R1"/>
<dbReference type="KEGG" id="rci:RCIX506"/>
<feature type="transmembrane region" description="Helical" evidence="1">
    <location>
        <begin position="85"/>
        <end position="109"/>
    </location>
</feature>
<keyword evidence="1" id="KW-1133">Transmembrane helix</keyword>
<evidence type="ECO:0000256" key="1">
    <source>
        <dbReference type="SAM" id="Phobius"/>
    </source>
</evidence>
<feature type="transmembrane region" description="Helical" evidence="1">
    <location>
        <begin position="121"/>
        <end position="144"/>
    </location>
</feature>
<evidence type="ECO:0000313" key="2">
    <source>
        <dbReference type="EMBL" id="CAJ35932.1"/>
    </source>
</evidence>
<feature type="transmembrane region" description="Helical" evidence="1">
    <location>
        <begin position="183"/>
        <end position="203"/>
    </location>
</feature>
<organism evidence="2 3">
    <name type="scientific">Methanocella arvoryzae (strain DSM 22066 / NBRC 105507 / MRE50)</name>
    <dbReference type="NCBI Taxonomy" id="351160"/>
    <lineage>
        <taxon>Archaea</taxon>
        <taxon>Methanobacteriati</taxon>
        <taxon>Methanobacteriota</taxon>
        <taxon>Stenosarchaea group</taxon>
        <taxon>Methanomicrobia</taxon>
        <taxon>Methanocellales</taxon>
        <taxon>Methanocellaceae</taxon>
        <taxon>Methanocella</taxon>
    </lineage>
</organism>
<feature type="transmembrane region" description="Helical" evidence="1">
    <location>
        <begin position="44"/>
        <end position="65"/>
    </location>
</feature>
<proteinExistence type="predicted"/>